<feature type="transmembrane region" description="Helical" evidence="2">
    <location>
        <begin position="198"/>
        <end position="217"/>
    </location>
</feature>
<feature type="region of interest" description="Disordered" evidence="1">
    <location>
        <begin position="1"/>
        <end position="134"/>
    </location>
</feature>
<feature type="compositionally biased region" description="Basic and acidic residues" evidence="1">
    <location>
        <begin position="67"/>
        <end position="81"/>
    </location>
</feature>
<evidence type="ECO:0000313" key="3">
    <source>
        <dbReference type="EMBL" id="QDG53145.1"/>
    </source>
</evidence>
<feature type="transmembrane region" description="Helical" evidence="2">
    <location>
        <begin position="170"/>
        <end position="189"/>
    </location>
</feature>
<dbReference type="EMBL" id="CP041186">
    <property type="protein sequence ID" value="QDG53145.1"/>
    <property type="molecule type" value="Genomic_DNA"/>
</dbReference>
<dbReference type="AlphaFoldDB" id="A0A4Y6PZG7"/>
<keyword evidence="2" id="KW-0472">Membrane</keyword>
<evidence type="ECO:0000256" key="2">
    <source>
        <dbReference type="SAM" id="Phobius"/>
    </source>
</evidence>
<keyword evidence="4" id="KW-1185">Reference proteome</keyword>
<feature type="transmembrane region" description="Helical" evidence="2">
    <location>
        <begin position="146"/>
        <end position="164"/>
    </location>
</feature>
<feature type="compositionally biased region" description="Acidic residues" evidence="1">
    <location>
        <begin position="1"/>
        <end position="13"/>
    </location>
</feature>
<sequence>MSENEEELNDDELNSLLADLESRADSGGGGGASSADDDEDLEAFLARLESEESSSGGAQTGGAKKVATKEKDDDLDARFAELDNLQPDDLPAKTPDKKSKKAKKRSKKSKKGEESTELAKSDAEAGEEGEKAPSKGAVVAKVAAKWLLMALPVIVLTWVVGAFLANWVSAGWLIAAVALVFALGVPALASHFVKKGKFAWWAAGAGVLLTVALTAPMPQTAGETLVRYGHWPASAVSELAGWETDNTLVGINSTVASWLGGLLYSGEVAPAELGTDHPLDPDAAPESAETPTEP</sequence>
<protein>
    <submittedName>
        <fullName evidence="3">Uncharacterized protein</fullName>
    </submittedName>
</protein>
<keyword evidence="2" id="KW-1133">Transmembrane helix</keyword>
<name>A0A4Y6PZG7_PERCE</name>
<evidence type="ECO:0000256" key="1">
    <source>
        <dbReference type="SAM" id="MobiDB-lite"/>
    </source>
</evidence>
<gene>
    <name evidence="3" type="ORF">FIV42_21080</name>
</gene>
<feature type="compositionally biased region" description="Basic and acidic residues" evidence="1">
    <location>
        <begin position="111"/>
        <end position="133"/>
    </location>
</feature>
<dbReference type="OrthoDB" id="5506112at2"/>
<evidence type="ECO:0000313" key="4">
    <source>
        <dbReference type="Proteomes" id="UP000315995"/>
    </source>
</evidence>
<organism evidence="3 4">
    <name type="scientific">Persicimonas caeni</name>
    <dbReference type="NCBI Taxonomy" id="2292766"/>
    <lineage>
        <taxon>Bacteria</taxon>
        <taxon>Deltaproteobacteria</taxon>
        <taxon>Bradymonadales</taxon>
        <taxon>Bradymonadaceae</taxon>
        <taxon>Persicimonas</taxon>
    </lineage>
</organism>
<dbReference type="RefSeq" id="WP_141199606.1">
    <property type="nucleotide sequence ID" value="NZ_CP041186.1"/>
</dbReference>
<keyword evidence="2" id="KW-0812">Transmembrane</keyword>
<dbReference type="Proteomes" id="UP000315995">
    <property type="component" value="Chromosome"/>
</dbReference>
<accession>A0A4Y6PZG7</accession>
<feature type="compositionally biased region" description="Basic residues" evidence="1">
    <location>
        <begin position="98"/>
        <end position="110"/>
    </location>
</feature>
<proteinExistence type="predicted"/>
<accession>A0A5B8YBP8</accession>
<feature type="region of interest" description="Disordered" evidence="1">
    <location>
        <begin position="273"/>
        <end position="294"/>
    </location>
</feature>
<reference evidence="3 4" key="1">
    <citation type="submission" date="2019-06" db="EMBL/GenBank/DDBJ databases">
        <title>Persicimonas caeni gen. nov., sp. nov., a predatory bacterium isolated from solar saltern.</title>
        <authorList>
            <person name="Wang S."/>
        </authorList>
    </citation>
    <scope>NUCLEOTIDE SEQUENCE [LARGE SCALE GENOMIC DNA]</scope>
    <source>
        <strain evidence="3 4">YN101</strain>
    </source>
</reference>